<evidence type="ECO:0000313" key="7">
    <source>
        <dbReference type="Proteomes" id="UP000094869"/>
    </source>
</evidence>
<accession>A0A1E3A7S8</accession>
<gene>
    <name evidence="3" type="ORF">BEI59_06885</name>
    <name evidence="2" type="ORF">BEI61_05354</name>
    <name evidence="4" type="ORF">BEI63_09290</name>
</gene>
<dbReference type="Proteomes" id="UP000094271">
    <property type="component" value="Unassembled WGS sequence"/>
</dbReference>
<dbReference type="GO" id="GO:0003677">
    <property type="term" value="F:DNA binding"/>
    <property type="evidence" value="ECO:0007669"/>
    <property type="project" value="InterPro"/>
</dbReference>
<reference evidence="2 5" key="1">
    <citation type="submission" date="2016-07" db="EMBL/GenBank/DDBJ databases">
        <title>Characterization of isolates of Eisenbergiella tayi derived from blood cultures, using whole genome sequencing.</title>
        <authorList>
            <person name="Burdz T."/>
            <person name="Wiebe D."/>
            <person name="Huynh C."/>
            <person name="Bernard K."/>
        </authorList>
    </citation>
    <scope>NUCLEOTIDE SEQUENCE [LARGE SCALE GENOMIC DNA]</scope>
    <source>
        <strain evidence="2 5">NML 110608</strain>
    </source>
</reference>
<evidence type="ECO:0000313" key="2">
    <source>
        <dbReference type="EMBL" id="ODM04547.1"/>
    </source>
</evidence>
<keyword evidence="7" id="KW-1185">Reference proteome</keyword>
<sequence>MDTKGEVLLIILSSLAQDESRNISENSTWGIRKRFEIGQHKMSTKRFLGYDADEVGKLIVNRQQAKIVKRLFREFLWGKTTDYIKRIFERERVKNKDGGTKWQSTTLGSMLENE</sequence>
<evidence type="ECO:0000259" key="1">
    <source>
        <dbReference type="Pfam" id="PF07508"/>
    </source>
</evidence>
<dbReference type="EMBL" id="MEHD01000019">
    <property type="protein sequence ID" value="ODR58673.1"/>
    <property type="molecule type" value="Genomic_DNA"/>
</dbReference>
<dbReference type="Proteomes" id="UP000094067">
    <property type="component" value="Unassembled WGS sequence"/>
</dbReference>
<evidence type="ECO:0000313" key="5">
    <source>
        <dbReference type="Proteomes" id="UP000094067"/>
    </source>
</evidence>
<dbReference type="RefSeq" id="WP_069154666.1">
    <property type="nucleotide sequence ID" value="NZ_JAQCZP010000001.1"/>
</dbReference>
<dbReference type="EMBL" id="MCGH01000003">
    <property type="protein sequence ID" value="ODM04547.1"/>
    <property type="molecule type" value="Genomic_DNA"/>
</dbReference>
<evidence type="ECO:0000313" key="3">
    <source>
        <dbReference type="EMBL" id="ODR53422.1"/>
    </source>
</evidence>
<name>A0A1E3A7S8_9FIRM</name>
<evidence type="ECO:0000313" key="4">
    <source>
        <dbReference type="EMBL" id="ODR58673.1"/>
    </source>
</evidence>
<dbReference type="Gene3D" id="3.90.1750.20">
    <property type="entry name" value="Putative Large Serine Recombinase, Chain B, Domain 2"/>
    <property type="match status" value="1"/>
</dbReference>
<feature type="domain" description="Recombinase" evidence="1">
    <location>
        <begin position="63"/>
        <end position="114"/>
    </location>
</feature>
<evidence type="ECO:0000313" key="6">
    <source>
        <dbReference type="Proteomes" id="UP000094271"/>
    </source>
</evidence>
<dbReference type="GO" id="GO:0000150">
    <property type="term" value="F:DNA strand exchange activity"/>
    <property type="evidence" value="ECO:0007669"/>
    <property type="project" value="InterPro"/>
</dbReference>
<dbReference type="Proteomes" id="UP000094869">
    <property type="component" value="Unassembled WGS sequence"/>
</dbReference>
<organism evidence="2 5">
    <name type="scientific">Eisenbergiella tayi</name>
    <dbReference type="NCBI Taxonomy" id="1432052"/>
    <lineage>
        <taxon>Bacteria</taxon>
        <taxon>Bacillati</taxon>
        <taxon>Bacillota</taxon>
        <taxon>Clostridia</taxon>
        <taxon>Lachnospirales</taxon>
        <taxon>Lachnospiraceae</taxon>
        <taxon>Eisenbergiella</taxon>
    </lineage>
</organism>
<dbReference type="InterPro" id="IPR038109">
    <property type="entry name" value="DNA_bind_recomb_sf"/>
</dbReference>
<dbReference type="PATRIC" id="fig|1432052.4.peg.5957"/>
<comment type="caution">
    <text evidence="2">The sequence shown here is derived from an EMBL/GenBank/DDBJ whole genome shotgun (WGS) entry which is preliminary data.</text>
</comment>
<reference evidence="3 6" key="3">
    <citation type="submission" date="2016-08" db="EMBL/GenBank/DDBJ databases">
        <authorList>
            <person name="Seilhamer J.J."/>
        </authorList>
    </citation>
    <scope>NUCLEOTIDE SEQUENCE [LARGE SCALE GENOMIC DNA]</scope>
    <source>
        <strain evidence="3 6">NML150140-1</strain>
    </source>
</reference>
<dbReference type="Pfam" id="PF07508">
    <property type="entry name" value="Recombinase"/>
    <property type="match status" value="1"/>
</dbReference>
<dbReference type="InterPro" id="IPR011109">
    <property type="entry name" value="DNA_bind_recombinase_dom"/>
</dbReference>
<dbReference type="EMBL" id="MEHA01000004">
    <property type="protein sequence ID" value="ODR53422.1"/>
    <property type="molecule type" value="Genomic_DNA"/>
</dbReference>
<dbReference type="AlphaFoldDB" id="A0A1E3A7S8"/>
<reference evidence="4 7" key="2">
    <citation type="submission" date="2016-08" db="EMBL/GenBank/DDBJ databases">
        <title>Characterization of Isolates of Eisenbergiella tayi Derived from Blood Cultures, Using Whole Genome Sequencing.</title>
        <authorList>
            <person name="Bernier A.-M."/>
            <person name="Burdz T."/>
            <person name="Wiebe D."/>
            <person name="Bernard K."/>
        </authorList>
    </citation>
    <scope>NUCLEOTIDE SEQUENCE [LARGE SCALE GENOMIC DNA]</scope>
    <source>
        <strain evidence="4 7">NML120146</strain>
    </source>
</reference>
<proteinExistence type="predicted"/>
<protein>
    <recommendedName>
        <fullName evidence="1">Recombinase domain-containing protein</fullName>
    </recommendedName>
</protein>